<organism evidence="1 2">
    <name type="scientific">Ponticoccus alexandrii</name>
    <dbReference type="NCBI Taxonomy" id="1943633"/>
    <lineage>
        <taxon>Bacteria</taxon>
        <taxon>Pseudomonadati</taxon>
        <taxon>Pseudomonadota</taxon>
        <taxon>Alphaproteobacteria</taxon>
        <taxon>Rhodobacterales</taxon>
        <taxon>Roseobacteraceae</taxon>
        <taxon>Ponticoccus</taxon>
    </lineage>
</organism>
<gene>
    <name evidence="1" type="ORF">GQA70_09900</name>
</gene>
<sequence>MSMIDNGHLEALYGVQEGSEDIHPVQIGCRKTCWSSGRVPELMGLGRINVINDAALHCYRERPGGIVAKLTGDDKKKADANAEAARLWISGIEAAKKKLGVQTVYDLSATAYVLSRVRMG</sequence>
<evidence type="ECO:0000313" key="1">
    <source>
        <dbReference type="EMBL" id="QRF66589.1"/>
    </source>
</evidence>
<reference evidence="1 2" key="1">
    <citation type="submission" date="2019-12" db="EMBL/GenBank/DDBJ databases">
        <title>Complete Genome Sequence of a Quorum-Sensing Bacterium,Rhodobacteraceae bacterium C31, Isolated from a marine microalgae symbiotic bacteria.</title>
        <authorList>
            <person name="Zhang Y."/>
        </authorList>
    </citation>
    <scope>NUCLEOTIDE SEQUENCE [LARGE SCALE GENOMIC DNA]</scope>
    <source>
        <strain evidence="1 2">C31</strain>
    </source>
</reference>
<proteinExistence type="predicted"/>
<keyword evidence="2" id="KW-1185">Reference proteome</keyword>
<accession>A0ABX7F7X4</accession>
<evidence type="ECO:0000313" key="2">
    <source>
        <dbReference type="Proteomes" id="UP000596387"/>
    </source>
</evidence>
<dbReference type="Proteomes" id="UP000596387">
    <property type="component" value="Chromosome"/>
</dbReference>
<name>A0ABX7F7X4_9RHOB</name>
<protein>
    <submittedName>
        <fullName evidence="1">Uncharacterized protein</fullName>
    </submittedName>
</protein>
<dbReference type="EMBL" id="CP047166">
    <property type="protein sequence ID" value="QRF66589.1"/>
    <property type="molecule type" value="Genomic_DNA"/>
</dbReference>